<evidence type="ECO:0000256" key="1">
    <source>
        <dbReference type="ARBA" id="ARBA00004651"/>
    </source>
</evidence>
<dbReference type="PANTHER" id="PTHR30269:SF0">
    <property type="entry name" value="MEMBRANE TRANSPORTER PROTEIN YFCA-RELATED"/>
    <property type="match status" value="1"/>
</dbReference>
<evidence type="ECO:0000256" key="7">
    <source>
        <dbReference type="ARBA" id="ARBA00023136"/>
    </source>
</evidence>
<comment type="similarity">
    <text evidence="2 8">Belongs to the 4-toluene sulfonate uptake permease (TSUP) (TC 2.A.102) family.</text>
</comment>
<feature type="transmembrane region" description="Helical" evidence="8">
    <location>
        <begin position="85"/>
        <end position="103"/>
    </location>
</feature>
<dbReference type="STRING" id="446470.Snas_5469"/>
<dbReference type="eggNOG" id="COG0730">
    <property type="taxonomic scope" value="Bacteria"/>
</dbReference>
<dbReference type="InterPro" id="IPR052017">
    <property type="entry name" value="TSUP"/>
</dbReference>
<keyword evidence="10" id="KW-1185">Reference proteome</keyword>
<evidence type="ECO:0000256" key="6">
    <source>
        <dbReference type="ARBA" id="ARBA00022989"/>
    </source>
</evidence>
<dbReference type="Proteomes" id="UP000000844">
    <property type="component" value="Chromosome"/>
</dbReference>
<dbReference type="InterPro" id="IPR002781">
    <property type="entry name" value="TM_pro_TauE-like"/>
</dbReference>
<feature type="transmembrane region" description="Helical" evidence="8">
    <location>
        <begin position="110"/>
        <end position="129"/>
    </location>
</feature>
<feature type="transmembrane region" description="Helical" evidence="8">
    <location>
        <begin position="239"/>
        <end position="257"/>
    </location>
</feature>
<evidence type="ECO:0000256" key="2">
    <source>
        <dbReference type="ARBA" id="ARBA00009142"/>
    </source>
</evidence>
<organism evidence="9 10">
    <name type="scientific">Stackebrandtia nassauensis (strain DSM 44728 / CIP 108903 / NRRL B-16338 / NBRC 102104 / LLR-40K-21)</name>
    <dbReference type="NCBI Taxonomy" id="446470"/>
    <lineage>
        <taxon>Bacteria</taxon>
        <taxon>Bacillati</taxon>
        <taxon>Actinomycetota</taxon>
        <taxon>Actinomycetes</taxon>
        <taxon>Glycomycetales</taxon>
        <taxon>Glycomycetaceae</taxon>
        <taxon>Stackebrandtia</taxon>
    </lineage>
</organism>
<comment type="subcellular location">
    <subcellularLocation>
        <location evidence="1 8">Cell membrane</location>
        <topology evidence="1 8">Multi-pass membrane protein</topology>
    </subcellularLocation>
</comment>
<keyword evidence="4 8" id="KW-1003">Cell membrane</keyword>
<sequence>MVYLKNRGMETVAPAVLLALFAVALIAGSVDAIAGGGGLLTLPALLLAQIPPVHAMATNKLQSSFGTFTSAMSMRRKGLAGPVDMQAPFLFALAGSAVGTVTVQFIDTRALTVVVPVVLAGIAIYFIAMPKRPDRDVEPRLALAPYNSLVVPGIGFYDGAFGPGTGSFFTAAGVSLRGQRLVPASAQARMLNFATNVASLVVFAIGGKTMWLVGGIMAVGSMSGAYLGALAVSRGGARLIRPIVVVMCLGMLVQYLWRQGWLPF</sequence>
<name>D3PVX9_STANL</name>
<feature type="transmembrane region" description="Helical" evidence="8">
    <location>
        <begin position="149"/>
        <end position="176"/>
    </location>
</feature>
<evidence type="ECO:0000256" key="4">
    <source>
        <dbReference type="ARBA" id="ARBA00022475"/>
    </source>
</evidence>
<dbReference type="KEGG" id="sna:Snas_5469"/>
<dbReference type="GO" id="GO:0005886">
    <property type="term" value="C:plasma membrane"/>
    <property type="evidence" value="ECO:0007669"/>
    <property type="project" value="UniProtKB-SubCell"/>
</dbReference>
<evidence type="ECO:0000256" key="3">
    <source>
        <dbReference type="ARBA" id="ARBA00022448"/>
    </source>
</evidence>
<evidence type="ECO:0000313" key="10">
    <source>
        <dbReference type="Proteomes" id="UP000000844"/>
    </source>
</evidence>
<reference evidence="9 10" key="1">
    <citation type="journal article" date="2009" name="Stand. Genomic Sci.">
        <title>Complete genome sequence of Stackebrandtia nassauensis type strain (LLR-40K-21).</title>
        <authorList>
            <person name="Munk C."/>
            <person name="Lapidus A."/>
            <person name="Copeland A."/>
            <person name="Jando M."/>
            <person name="Mayilraj S."/>
            <person name="Glavina Del Rio T."/>
            <person name="Nolan M."/>
            <person name="Chen F."/>
            <person name="Lucas S."/>
            <person name="Tice H."/>
            <person name="Cheng J.F."/>
            <person name="Han C."/>
            <person name="Detter J.C."/>
            <person name="Bruce D."/>
            <person name="Goodwin L."/>
            <person name="Chain P."/>
            <person name="Pitluck S."/>
            <person name="Goker M."/>
            <person name="Ovchinikova G."/>
            <person name="Pati A."/>
            <person name="Ivanova N."/>
            <person name="Mavromatis K."/>
            <person name="Chen A."/>
            <person name="Palaniappan K."/>
            <person name="Land M."/>
            <person name="Hauser L."/>
            <person name="Chang Y.J."/>
            <person name="Jeffries C.D."/>
            <person name="Bristow J."/>
            <person name="Eisen J.A."/>
            <person name="Markowitz V."/>
            <person name="Hugenholtz P."/>
            <person name="Kyrpides N.C."/>
            <person name="Klenk H.P."/>
        </authorList>
    </citation>
    <scope>NUCLEOTIDE SEQUENCE [LARGE SCALE GENOMIC DNA]</scope>
    <source>
        <strain evidence="10">DSM 44728 / CIP 108903 / NRRL B-16338 / NBRC 102104 / LLR-40K-21</strain>
    </source>
</reference>
<dbReference type="Pfam" id="PF01925">
    <property type="entry name" value="TauE"/>
    <property type="match status" value="1"/>
</dbReference>
<dbReference type="AlphaFoldDB" id="D3PVX9"/>
<keyword evidence="7 8" id="KW-0472">Membrane</keyword>
<evidence type="ECO:0000256" key="8">
    <source>
        <dbReference type="RuleBase" id="RU363041"/>
    </source>
</evidence>
<accession>D3PVX9</accession>
<evidence type="ECO:0000256" key="5">
    <source>
        <dbReference type="ARBA" id="ARBA00022692"/>
    </source>
</evidence>
<protein>
    <recommendedName>
        <fullName evidence="8">Probable membrane transporter protein</fullName>
    </recommendedName>
</protein>
<keyword evidence="5 8" id="KW-0812">Transmembrane</keyword>
<dbReference type="PANTHER" id="PTHR30269">
    <property type="entry name" value="TRANSMEMBRANE PROTEIN YFCA"/>
    <property type="match status" value="1"/>
</dbReference>
<proteinExistence type="inferred from homology"/>
<gene>
    <name evidence="9" type="ordered locus">Snas_5469</name>
</gene>
<keyword evidence="6 8" id="KW-1133">Transmembrane helix</keyword>
<evidence type="ECO:0000313" key="9">
    <source>
        <dbReference type="EMBL" id="ADD45100.1"/>
    </source>
</evidence>
<dbReference type="EMBL" id="CP001778">
    <property type="protein sequence ID" value="ADD45100.1"/>
    <property type="molecule type" value="Genomic_DNA"/>
</dbReference>
<dbReference type="HOGENOM" id="CLU_045498_2_1_11"/>
<keyword evidence="3" id="KW-0813">Transport</keyword>